<evidence type="ECO:0000256" key="6">
    <source>
        <dbReference type="HAMAP-Rule" id="MF_00031"/>
    </source>
</evidence>
<dbReference type="SUPFAM" id="SSF50249">
    <property type="entry name" value="Nucleic acid-binding proteins"/>
    <property type="match status" value="1"/>
</dbReference>
<reference evidence="9" key="1">
    <citation type="journal article" date="2019" name="Int. J. Syst. Evol. Microbiol.">
        <title>The Global Catalogue of Microorganisms (GCM) 10K type strain sequencing project: providing services to taxonomists for standard genome sequencing and annotation.</title>
        <authorList>
            <consortium name="The Broad Institute Genomics Platform"/>
            <consortium name="The Broad Institute Genome Sequencing Center for Infectious Disease"/>
            <person name="Wu L."/>
            <person name="Ma J."/>
        </authorList>
    </citation>
    <scope>NUCLEOTIDE SEQUENCE [LARGE SCALE GENOMIC DNA]</scope>
    <source>
        <strain evidence="9">CCM 8749</strain>
    </source>
</reference>
<evidence type="ECO:0000313" key="9">
    <source>
        <dbReference type="Proteomes" id="UP001596250"/>
    </source>
</evidence>
<keyword evidence="4 6" id="KW-0233">DNA recombination</keyword>
<dbReference type="NCBIfam" id="TIGR00084">
    <property type="entry name" value="ruvA"/>
    <property type="match status" value="1"/>
</dbReference>
<evidence type="ECO:0000256" key="3">
    <source>
        <dbReference type="ARBA" id="ARBA00023125"/>
    </source>
</evidence>
<sequence>MIDFLRGTLAHLEHDYIVLDVNGVGYRLFCPNPFQFQNDREITVFVHHHVREDAILLYGFESREEQALFRKLLDVSGIGPRVALGILAGCRPEALIAAVQQENVAFLTKLQGIGKKTAQRMVLDLKDKLGAVEVTALSNAASNAQALGIAPGGMANWMEAKEGLMALGMTEQELDLAWQTMKDQVQESDTVDQVMKAALKVLYKG</sequence>
<feature type="domain" description="Helix-hairpin-helix DNA-binding motif class 1" evidence="7">
    <location>
        <begin position="105"/>
        <end position="124"/>
    </location>
</feature>
<comment type="function">
    <text evidence="6">The RuvA-RuvB-RuvC complex processes Holliday junction (HJ) DNA during genetic recombination and DNA repair, while the RuvA-RuvB complex plays an important role in the rescue of blocked DNA replication forks via replication fork reversal (RFR). RuvA specifically binds to HJ cruciform DNA, conferring on it an open structure. The RuvB hexamer acts as an ATP-dependent pump, pulling dsDNA into and through the RuvAB complex. HJ branch migration allows RuvC to scan DNA until it finds its consensus sequence, where it cleaves and resolves the cruciform DNA.</text>
</comment>
<keyword evidence="8" id="KW-0378">Hydrolase</keyword>
<dbReference type="Pfam" id="PF14520">
    <property type="entry name" value="HHH_5"/>
    <property type="match status" value="1"/>
</dbReference>
<feature type="domain" description="Helix-hairpin-helix DNA-binding motif class 1" evidence="7">
    <location>
        <begin position="70"/>
        <end position="89"/>
    </location>
</feature>
<dbReference type="Gene3D" id="1.10.150.20">
    <property type="entry name" value="5' to 3' exonuclease, C-terminal subdomain"/>
    <property type="match status" value="1"/>
</dbReference>
<comment type="similarity">
    <text evidence="6">Belongs to the RuvA family.</text>
</comment>
<evidence type="ECO:0000313" key="8">
    <source>
        <dbReference type="EMBL" id="MFC5988492.1"/>
    </source>
</evidence>
<dbReference type="Gene3D" id="2.40.50.140">
    <property type="entry name" value="Nucleic acid-binding proteins"/>
    <property type="match status" value="1"/>
</dbReference>
<dbReference type="GO" id="GO:0016787">
    <property type="term" value="F:hydrolase activity"/>
    <property type="evidence" value="ECO:0007669"/>
    <property type="project" value="UniProtKB-KW"/>
</dbReference>
<dbReference type="InterPro" id="IPR013849">
    <property type="entry name" value="DNA_helicase_Holl-junc_RuvA_I"/>
</dbReference>
<keyword evidence="5 6" id="KW-0234">DNA repair</keyword>
<keyword evidence="1 6" id="KW-0963">Cytoplasm</keyword>
<evidence type="ECO:0000256" key="1">
    <source>
        <dbReference type="ARBA" id="ARBA00022490"/>
    </source>
</evidence>
<name>A0ABW1ITU0_9BACL</name>
<dbReference type="EMBL" id="JBHSQV010000181">
    <property type="protein sequence ID" value="MFC5988492.1"/>
    <property type="molecule type" value="Genomic_DNA"/>
</dbReference>
<protein>
    <recommendedName>
        <fullName evidence="6">Holliday junction branch migration complex subunit RuvA</fullName>
    </recommendedName>
</protein>
<comment type="caution">
    <text evidence="6">Lacks conserved residue(s) required for the propagation of feature annotation.</text>
</comment>
<gene>
    <name evidence="6 8" type="primary">ruvA</name>
    <name evidence="8" type="ORF">ACFPXP_18975</name>
</gene>
<proteinExistence type="inferred from homology"/>
<feature type="region of interest" description="Domain III" evidence="6">
    <location>
        <begin position="142"/>
        <end position="205"/>
    </location>
</feature>
<dbReference type="RefSeq" id="WP_379895964.1">
    <property type="nucleotide sequence ID" value="NZ_CBCSCT010000014.1"/>
</dbReference>
<dbReference type="InterPro" id="IPR000085">
    <property type="entry name" value="RuvA"/>
</dbReference>
<dbReference type="Pfam" id="PF01330">
    <property type="entry name" value="RuvA_N"/>
    <property type="match status" value="1"/>
</dbReference>
<comment type="domain">
    <text evidence="6">Has three domains with a flexible linker between the domains II and III and assumes an 'L' shape. Domain III is highly mobile and contacts RuvB.</text>
</comment>
<keyword evidence="3 6" id="KW-0238">DNA-binding</keyword>
<comment type="subunit">
    <text evidence="6">Homotetramer. Forms an RuvA(8)-RuvB(12)-Holliday junction (HJ) complex. HJ DNA is sandwiched between 2 RuvA tetramers; dsDNA enters through RuvA and exits via RuvB. An RuvB hexamer assembles on each DNA strand where it exits the tetramer. Each RuvB hexamer is contacted by two RuvA subunits (via domain III) on 2 adjacent RuvB subunits; this complex drives branch migration. In the full resolvosome a probable DNA-RuvA(4)-RuvB(12)-RuvC(2) complex forms which resolves the HJ.</text>
</comment>
<dbReference type="HAMAP" id="MF_00031">
    <property type="entry name" value="DNA_HJ_migration_RuvA"/>
    <property type="match status" value="1"/>
</dbReference>
<evidence type="ECO:0000256" key="4">
    <source>
        <dbReference type="ARBA" id="ARBA00023172"/>
    </source>
</evidence>
<organism evidence="8 9">
    <name type="scientific">Marinicrinis lubricantis</name>
    <dbReference type="NCBI Taxonomy" id="2086470"/>
    <lineage>
        <taxon>Bacteria</taxon>
        <taxon>Bacillati</taxon>
        <taxon>Bacillota</taxon>
        <taxon>Bacilli</taxon>
        <taxon>Bacillales</taxon>
        <taxon>Paenibacillaceae</taxon>
    </lineage>
</organism>
<evidence type="ECO:0000259" key="7">
    <source>
        <dbReference type="SMART" id="SM00278"/>
    </source>
</evidence>
<comment type="caution">
    <text evidence="8">The sequence shown here is derived from an EMBL/GenBank/DDBJ whole genome shotgun (WGS) entry which is preliminary data.</text>
</comment>
<evidence type="ECO:0000256" key="2">
    <source>
        <dbReference type="ARBA" id="ARBA00022763"/>
    </source>
</evidence>
<dbReference type="GO" id="GO:0003678">
    <property type="term" value="F:DNA helicase activity"/>
    <property type="evidence" value="ECO:0007669"/>
    <property type="project" value="UniProtKB-EC"/>
</dbReference>
<keyword evidence="2 6" id="KW-0227">DNA damage</keyword>
<dbReference type="SUPFAM" id="SSF47781">
    <property type="entry name" value="RuvA domain 2-like"/>
    <property type="match status" value="1"/>
</dbReference>
<comment type="subcellular location">
    <subcellularLocation>
        <location evidence="6">Cytoplasm</location>
    </subcellularLocation>
</comment>
<keyword evidence="9" id="KW-1185">Reference proteome</keyword>
<dbReference type="InterPro" id="IPR012340">
    <property type="entry name" value="NA-bd_OB-fold"/>
</dbReference>
<dbReference type="InterPro" id="IPR003583">
    <property type="entry name" value="Hlx-hairpin-Hlx_DNA-bd_motif"/>
</dbReference>
<dbReference type="InterPro" id="IPR010994">
    <property type="entry name" value="RuvA_2-like"/>
</dbReference>
<dbReference type="SMART" id="SM00278">
    <property type="entry name" value="HhH1"/>
    <property type="match status" value="2"/>
</dbReference>
<evidence type="ECO:0000256" key="5">
    <source>
        <dbReference type="ARBA" id="ARBA00023204"/>
    </source>
</evidence>
<accession>A0ABW1ITU0</accession>
<dbReference type="Proteomes" id="UP001596250">
    <property type="component" value="Unassembled WGS sequence"/>
</dbReference>